<dbReference type="Pfam" id="PF11967">
    <property type="entry name" value="RecO_N"/>
    <property type="match status" value="1"/>
</dbReference>
<evidence type="ECO:0000256" key="2">
    <source>
        <dbReference type="ARBA" id="ARBA00023172"/>
    </source>
</evidence>
<evidence type="ECO:0000256" key="3">
    <source>
        <dbReference type="ARBA" id="ARBA00023204"/>
    </source>
</evidence>
<dbReference type="InterPro" id="IPR003717">
    <property type="entry name" value="RecO"/>
</dbReference>
<proteinExistence type="predicted"/>
<evidence type="ECO:0000256" key="1">
    <source>
        <dbReference type="ARBA" id="ARBA00022763"/>
    </source>
</evidence>
<dbReference type="GO" id="GO:0043590">
    <property type="term" value="C:bacterial nucleoid"/>
    <property type="evidence" value="ECO:0007669"/>
    <property type="project" value="TreeGrafter"/>
</dbReference>
<accession>A0A0G1IRR2</accession>
<protein>
    <submittedName>
        <fullName evidence="5">Repair protein RecO protein</fullName>
    </submittedName>
</protein>
<name>A0A0G1IRR2_9BACT</name>
<dbReference type="GO" id="GO:0006302">
    <property type="term" value="P:double-strand break repair"/>
    <property type="evidence" value="ECO:0007669"/>
    <property type="project" value="TreeGrafter"/>
</dbReference>
<dbReference type="SUPFAM" id="SSF50249">
    <property type="entry name" value="Nucleic acid-binding proteins"/>
    <property type="match status" value="1"/>
</dbReference>
<dbReference type="PANTHER" id="PTHR33991">
    <property type="entry name" value="DNA REPAIR PROTEIN RECO"/>
    <property type="match status" value="1"/>
</dbReference>
<dbReference type="InterPro" id="IPR022572">
    <property type="entry name" value="DNA_rep/recomb_RecO_N"/>
</dbReference>
<keyword evidence="2" id="KW-0233">DNA recombination</keyword>
<organism evidence="5 6">
    <name type="scientific">Candidatus Collierbacteria bacterium GW2011_GWA1_44_12</name>
    <dbReference type="NCBI Taxonomy" id="1618376"/>
    <lineage>
        <taxon>Bacteria</taxon>
        <taxon>Candidatus Collieribacteriota</taxon>
    </lineage>
</organism>
<dbReference type="NCBIfam" id="TIGR00613">
    <property type="entry name" value="reco"/>
    <property type="match status" value="1"/>
</dbReference>
<reference evidence="5 6" key="1">
    <citation type="journal article" date="2015" name="Nature">
        <title>rRNA introns, odd ribosomes, and small enigmatic genomes across a large radiation of phyla.</title>
        <authorList>
            <person name="Brown C.T."/>
            <person name="Hug L.A."/>
            <person name="Thomas B.C."/>
            <person name="Sharon I."/>
            <person name="Castelle C.J."/>
            <person name="Singh A."/>
            <person name="Wilkins M.J."/>
            <person name="Williams K.H."/>
            <person name="Banfield J.F."/>
        </authorList>
    </citation>
    <scope>NUCLEOTIDE SEQUENCE [LARGE SCALE GENOMIC DNA]</scope>
</reference>
<dbReference type="PANTHER" id="PTHR33991:SF1">
    <property type="entry name" value="DNA REPAIR PROTEIN RECO"/>
    <property type="match status" value="1"/>
</dbReference>
<dbReference type="InterPro" id="IPR012340">
    <property type="entry name" value="NA-bd_OB-fold"/>
</dbReference>
<evidence type="ECO:0000259" key="4">
    <source>
        <dbReference type="Pfam" id="PF11967"/>
    </source>
</evidence>
<dbReference type="AlphaFoldDB" id="A0A0G1IRR2"/>
<feature type="domain" description="DNA replication/recombination mediator RecO N-terminal" evidence="4">
    <location>
        <begin position="4"/>
        <end position="79"/>
    </location>
</feature>
<evidence type="ECO:0000313" key="5">
    <source>
        <dbReference type="EMBL" id="KKT34477.1"/>
    </source>
</evidence>
<comment type="caution">
    <text evidence="5">The sequence shown here is derived from an EMBL/GenBank/DDBJ whole genome shotgun (WGS) entry which is preliminary data.</text>
</comment>
<dbReference type="Proteomes" id="UP000034069">
    <property type="component" value="Unassembled WGS sequence"/>
</dbReference>
<keyword evidence="3" id="KW-0234">DNA repair</keyword>
<dbReference type="GO" id="GO:0006310">
    <property type="term" value="P:DNA recombination"/>
    <property type="evidence" value="ECO:0007669"/>
    <property type="project" value="UniProtKB-KW"/>
</dbReference>
<gene>
    <name evidence="5" type="ORF">UW23_C0037G0018</name>
</gene>
<dbReference type="Gene3D" id="2.40.50.140">
    <property type="entry name" value="Nucleic acid-binding proteins"/>
    <property type="match status" value="1"/>
</dbReference>
<dbReference type="EMBL" id="LCHN01000037">
    <property type="protein sequence ID" value="KKT34477.1"/>
    <property type="molecule type" value="Genomic_DNA"/>
</dbReference>
<keyword evidence="1" id="KW-0227">DNA damage</keyword>
<sequence>MRQAFSDTGIVLKSVDFAEADKLVGILSHNHGYQEFVARGARRLNSKKAPHLDLFNKVKFQAGRGNSPQQLIQADTEEYFPQLKSNLEKVRIALSIAEILTSILPHEEEDRESYLSLANFYTSLNKSLEHNEIARLTNDYSLYLLRHLGYPQPKVLNPSTISVYFENLINKKIVSRSLK</sequence>
<evidence type="ECO:0000313" key="6">
    <source>
        <dbReference type="Proteomes" id="UP000034069"/>
    </source>
</evidence>